<feature type="binding site" evidence="12">
    <location>
        <position position="119"/>
    </location>
    <ligand>
        <name>a divalent metal cation</name>
        <dbReference type="ChEBI" id="CHEBI:60240"/>
    </ligand>
</feature>
<comment type="function">
    <text evidence="3 13">Endonuclease that specifically degrades the RNA of RNA-DNA hybrids.</text>
</comment>
<proteinExistence type="inferred from homology"/>
<dbReference type="SUPFAM" id="SSF53098">
    <property type="entry name" value="Ribonuclease H-like"/>
    <property type="match status" value="1"/>
</dbReference>
<keyword evidence="9 12" id="KW-0255">Endonuclease</keyword>
<keyword evidence="8 12" id="KW-0479">Metal-binding</keyword>
<dbReference type="GO" id="GO:0032299">
    <property type="term" value="C:ribonuclease H2 complex"/>
    <property type="evidence" value="ECO:0007669"/>
    <property type="project" value="TreeGrafter"/>
</dbReference>
<evidence type="ECO:0000256" key="2">
    <source>
        <dbReference type="ARBA" id="ARBA00001946"/>
    </source>
</evidence>
<protein>
    <recommendedName>
        <fullName evidence="13">Ribonuclease</fullName>
        <ecNumber evidence="13">3.1.26.4</ecNumber>
    </recommendedName>
</protein>
<dbReference type="Proteomes" id="UP000758611">
    <property type="component" value="Unassembled WGS sequence"/>
</dbReference>
<feature type="binding site" evidence="12">
    <location>
        <position position="21"/>
    </location>
    <ligand>
        <name>a divalent metal cation</name>
        <dbReference type="ChEBI" id="CHEBI:60240"/>
    </ligand>
</feature>
<evidence type="ECO:0000256" key="10">
    <source>
        <dbReference type="ARBA" id="ARBA00022801"/>
    </source>
</evidence>
<dbReference type="Pfam" id="PF01351">
    <property type="entry name" value="RNase_HII"/>
    <property type="match status" value="1"/>
</dbReference>
<dbReference type="PROSITE" id="PS51975">
    <property type="entry name" value="RNASE_H_2"/>
    <property type="match status" value="1"/>
</dbReference>
<feature type="domain" description="RNase H type-2" evidence="14">
    <location>
        <begin position="15"/>
        <end position="209"/>
    </location>
</feature>
<evidence type="ECO:0000256" key="4">
    <source>
        <dbReference type="ARBA" id="ARBA00004496"/>
    </source>
</evidence>
<dbReference type="PANTHER" id="PTHR10954:SF18">
    <property type="entry name" value="RIBONUCLEASE HII"/>
    <property type="match status" value="1"/>
</dbReference>
<gene>
    <name evidence="15" type="ORF">HXM94_02745</name>
</gene>
<evidence type="ECO:0000313" key="16">
    <source>
        <dbReference type="Proteomes" id="UP000758611"/>
    </source>
</evidence>
<dbReference type="InterPro" id="IPR001352">
    <property type="entry name" value="RNase_HII/HIII"/>
</dbReference>
<comment type="similarity">
    <text evidence="5 13">Belongs to the RNase HII family.</text>
</comment>
<dbReference type="GO" id="GO:0043137">
    <property type="term" value="P:DNA replication, removal of RNA primer"/>
    <property type="evidence" value="ECO:0007669"/>
    <property type="project" value="TreeGrafter"/>
</dbReference>
<dbReference type="GO" id="GO:0006298">
    <property type="term" value="P:mismatch repair"/>
    <property type="evidence" value="ECO:0007669"/>
    <property type="project" value="TreeGrafter"/>
</dbReference>
<evidence type="ECO:0000256" key="12">
    <source>
        <dbReference type="PROSITE-ProRule" id="PRU01319"/>
    </source>
</evidence>
<evidence type="ECO:0000256" key="3">
    <source>
        <dbReference type="ARBA" id="ARBA00004065"/>
    </source>
</evidence>
<comment type="cofactor">
    <cofactor evidence="2">
        <name>Mg(2+)</name>
        <dbReference type="ChEBI" id="CHEBI:18420"/>
    </cofactor>
</comment>
<name>A0A930H3C8_9FIRM</name>
<dbReference type="GO" id="GO:0003723">
    <property type="term" value="F:RNA binding"/>
    <property type="evidence" value="ECO:0007669"/>
    <property type="project" value="UniProtKB-UniRule"/>
</dbReference>
<dbReference type="InterPro" id="IPR024567">
    <property type="entry name" value="RNase_HII/HIII_dom"/>
</dbReference>
<comment type="catalytic activity">
    <reaction evidence="1 12 13">
        <text>Endonucleolytic cleavage to 5'-phosphomonoester.</text>
        <dbReference type="EC" id="3.1.26.4"/>
    </reaction>
</comment>
<comment type="cofactor">
    <cofactor evidence="12">
        <name>Mn(2+)</name>
        <dbReference type="ChEBI" id="CHEBI:29035"/>
    </cofactor>
    <cofactor evidence="12">
        <name>Mg(2+)</name>
        <dbReference type="ChEBI" id="CHEBI:18420"/>
    </cofactor>
    <text evidence="12">Manganese or magnesium. Binds 1 divalent metal ion per monomer in the absence of substrate. May bind a second metal ion after substrate binding.</text>
</comment>
<sequence length="210" mass="23818">MEIREELENIYKKYNLIIGVDEVGRGCLAGPVVSCAIIMKKDSKIEGVTDSKKLSKKKRLALYDKILEECVGYGIGIVDNVKIDEINIKQASRLAMKIAISDIKDLEGNKVSGDFLITDAEKVDVDIPQINLIHGDELSYVVSCASIIAKEYRDSMFVEYEKKYPNYNFIKNVGYGTKAHYKGIDENGVTPIHRVTFLKKYFEKKKEYES</sequence>
<evidence type="ECO:0000259" key="14">
    <source>
        <dbReference type="PROSITE" id="PS51975"/>
    </source>
</evidence>
<evidence type="ECO:0000256" key="9">
    <source>
        <dbReference type="ARBA" id="ARBA00022759"/>
    </source>
</evidence>
<dbReference type="PANTHER" id="PTHR10954">
    <property type="entry name" value="RIBONUCLEASE H2 SUBUNIT A"/>
    <property type="match status" value="1"/>
</dbReference>
<keyword evidence="7 12" id="KW-0540">Nuclease</keyword>
<evidence type="ECO:0000256" key="13">
    <source>
        <dbReference type="RuleBase" id="RU003515"/>
    </source>
</evidence>
<keyword evidence="11" id="KW-0464">Manganese</keyword>
<dbReference type="InterPro" id="IPR012337">
    <property type="entry name" value="RNaseH-like_sf"/>
</dbReference>
<evidence type="ECO:0000256" key="1">
    <source>
        <dbReference type="ARBA" id="ARBA00000077"/>
    </source>
</evidence>
<evidence type="ECO:0000256" key="5">
    <source>
        <dbReference type="ARBA" id="ARBA00007383"/>
    </source>
</evidence>
<evidence type="ECO:0000256" key="6">
    <source>
        <dbReference type="ARBA" id="ARBA00022490"/>
    </source>
</evidence>
<evidence type="ECO:0000256" key="11">
    <source>
        <dbReference type="ARBA" id="ARBA00023211"/>
    </source>
</evidence>
<dbReference type="GO" id="GO:0005737">
    <property type="term" value="C:cytoplasm"/>
    <property type="evidence" value="ECO:0007669"/>
    <property type="project" value="UniProtKB-SubCell"/>
</dbReference>
<evidence type="ECO:0000256" key="7">
    <source>
        <dbReference type="ARBA" id="ARBA00022722"/>
    </source>
</evidence>
<dbReference type="RefSeq" id="WP_269754411.1">
    <property type="nucleotide sequence ID" value="NZ_CP101409.1"/>
</dbReference>
<reference evidence="15" key="1">
    <citation type="submission" date="2020-04" db="EMBL/GenBank/DDBJ databases">
        <title>Deep metagenomics examines the oral microbiome during advanced dental caries in children, revealing novel taxa and co-occurrences with host molecules.</title>
        <authorList>
            <person name="Baker J.L."/>
            <person name="Morton J.T."/>
            <person name="Dinis M."/>
            <person name="Alvarez R."/>
            <person name="Tran N.C."/>
            <person name="Knight R."/>
            <person name="Edlund A."/>
        </authorList>
    </citation>
    <scope>NUCLEOTIDE SEQUENCE</scope>
    <source>
        <strain evidence="15">JCVI_23_bin.11</strain>
    </source>
</reference>
<comment type="subcellular location">
    <subcellularLocation>
        <location evidence="4">Cytoplasm</location>
    </subcellularLocation>
</comment>
<feature type="binding site" evidence="12">
    <location>
        <position position="22"/>
    </location>
    <ligand>
        <name>a divalent metal cation</name>
        <dbReference type="ChEBI" id="CHEBI:60240"/>
    </ligand>
</feature>
<evidence type="ECO:0000313" key="15">
    <source>
        <dbReference type="EMBL" id="MBF1306696.1"/>
    </source>
</evidence>
<keyword evidence="10 12" id="KW-0378">Hydrolase</keyword>
<dbReference type="EMBL" id="JABZRE010000006">
    <property type="protein sequence ID" value="MBF1306696.1"/>
    <property type="molecule type" value="Genomic_DNA"/>
</dbReference>
<dbReference type="CDD" id="cd07182">
    <property type="entry name" value="RNase_HII_bacteria_HII_like"/>
    <property type="match status" value="1"/>
</dbReference>
<dbReference type="GO" id="GO:0004523">
    <property type="term" value="F:RNA-DNA hybrid ribonuclease activity"/>
    <property type="evidence" value="ECO:0007669"/>
    <property type="project" value="UniProtKB-UniRule"/>
</dbReference>
<keyword evidence="6" id="KW-0963">Cytoplasm</keyword>
<dbReference type="Gene3D" id="3.30.420.10">
    <property type="entry name" value="Ribonuclease H-like superfamily/Ribonuclease H"/>
    <property type="match status" value="1"/>
</dbReference>
<dbReference type="GO" id="GO:0046872">
    <property type="term" value="F:metal ion binding"/>
    <property type="evidence" value="ECO:0007669"/>
    <property type="project" value="UniProtKB-KW"/>
</dbReference>
<comment type="caution">
    <text evidence="15">The sequence shown here is derived from an EMBL/GenBank/DDBJ whole genome shotgun (WGS) entry which is preliminary data.</text>
</comment>
<accession>A0A930H3C8</accession>
<evidence type="ECO:0000256" key="8">
    <source>
        <dbReference type="ARBA" id="ARBA00022723"/>
    </source>
</evidence>
<dbReference type="AlphaFoldDB" id="A0A930H3C8"/>
<dbReference type="InterPro" id="IPR036397">
    <property type="entry name" value="RNaseH_sf"/>
</dbReference>
<organism evidence="15 16">
    <name type="scientific">Parvimonas micra</name>
    <dbReference type="NCBI Taxonomy" id="33033"/>
    <lineage>
        <taxon>Bacteria</taxon>
        <taxon>Bacillati</taxon>
        <taxon>Bacillota</taxon>
        <taxon>Tissierellia</taxon>
        <taxon>Tissierellales</taxon>
        <taxon>Peptoniphilaceae</taxon>
        <taxon>Parvimonas</taxon>
    </lineage>
</organism>
<dbReference type="InterPro" id="IPR022898">
    <property type="entry name" value="RNase_HII"/>
</dbReference>
<dbReference type="EC" id="3.1.26.4" evidence="13"/>
<dbReference type="NCBIfam" id="NF000595">
    <property type="entry name" value="PRK00015.1-3"/>
    <property type="match status" value="1"/>
</dbReference>